<sequence length="157" mass="16895">MLKNYNPNDEECHFHFASPLAPEDEWSTESTAVYSPETAASPSSTTGVETSVSPGSIDSTLQPDWTSTPRGAQAGASVSSGSGREDAYGGTVPFRLGLPLRAGPVSSGSRRWPLFGQLVGYNLTAIRQLDLECHEALIKGLRLVQEPTQTYLVRIQL</sequence>
<organism evidence="2 3">
    <name type="scientific">Protopolystoma xenopodis</name>
    <dbReference type="NCBI Taxonomy" id="117903"/>
    <lineage>
        <taxon>Eukaryota</taxon>
        <taxon>Metazoa</taxon>
        <taxon>Spiralia</taxon>
        <taxon>Lophotrochozoa</taxon>
        <taxon>Platyhelminthes</taxon>
        <taxon>Monogenea</taxon>
        <taxon>Polyopisthocotylea</taxon>
        <taxon>Polystomatidea</taxon>
        <taxon>Polystomatidae</taxon>
        <taxon>Protopolystoma</taxon>
    </lineage>
</organism>
<evidence type="ECO:0000256" key="1">
    <source>
        <dbReference type="SAM" id="MobiDB-lite"/>
    </source>
</evidence>
<reference evidence="2" key="1">
    <citation type="submission" date="2018-11" db="EMBL/GenBank/DDBJ databases">
        <authorList>
            <consortium name="Pathogen Informatics"/>
        </authorList>
    </citation>
    <scope>NUCLEOTIDE SEQUENCE</scope>
</reference>
<name>A0A3S4ZVC4_9PLAT</name>
<dbReference type="Proteomes" id="UP000784294">
    <property type="component" value="Unassembled WGS sequence"/>
</dbReference>
<dbReference type="EMBL" id="CAAALY010048188">
    <property type="protein sequence ID" value="VEL20828.1"/>
    <property type="molecule type" value="Genomic_DNA"/>
</dbReference>
<feature type="compositionally biased region" description="Low complexity" evidence="1">
    <location>
        <begin position="35"/>
        <end position="46"/>
    </location>
</feature>
<keyword evidence="3" id="KW-1185">Reference proteome</keyword>
<accession>A0A3S4ZVC4</accession>
<gene>
    <name evidence="2" type="ORF">PXEA_LOCUS14268</name>
</gene>
<feature type="compositionally biased region" description="Polar residues" evidence="1">
    <location>
        <begin position="47"/>
        <end position="70"/>
    </location>
</feature>
<feature type="region of interest" description="Disordered" evidence="1">
    <location>
        <begin position="27"/>
        <end position="85"/>
    </location>
</feature>
<comment type="caution">
    <text evidence="2">The sequence shown here is derived from an EMBL/GenBank/DDBJ whole genome shotgun (WGS) entry which is preliminary data.</text>
</comment>
<feature type="compositionally biased region" description="Low complexity" evidence="1">
    <location>
        <begin position="71"/>
        <end position="82"/>
    </location>
</feature>
<protein>
    <submittedName>
        <fullName evidence="2">Uncharacterized protein</fullName>
    </submittedName>
</protein>
<dbReference type="AlphaFoldDB" id="A0A3S4ZVC4"/>
<evidence type="ECO:0000313" key="3">
    <source>
        <dbReference type="Proteomes" id="UP000784294"/>
    </source>
</evidence>
<evidence type="ECO:0000313" key="2">
    <source>
        <dbReference type="EMBL" id="VEL20828.1"/>
    </source>
</evidence>
<proteinExistence type="predicted"/>